<feature type="compositionally biased region" description="Basic residues" evidence="1">
    <location>
        <begin position="96"/>
        <end position="105"/>
    </location>
</feature>
<feature type="compositionally biased region" description="Polar residues" evidence="1">
    <location>
        <begin position="80"/>
        <end position="89"/>
    </location>
</feature>
<reference evidence="3 4" key="1">
    <citation type="journal article" date="2020" name="Int. J. Syst. Evol. Microbiol.">
        <title>Novel acetic acid bacteria from cider fermentations: Acetobacter conturbans sp. nov. and Acetobacter fallax sp. nov.</title>
        <authorList>
            <person name="Sombolestani A.S."/>
            <person name="Cleenwerck I."/>
            <person name="Cnockaert M."/>
            <person name="Borremans W."/>
            <person name="Wieme A.D."/>
            <person name="De Vuyst L."/>
            <person name="Vandamme P."/>
        </authorList>
    </citation>
    <scope>NUCLEOTIDE SEQUENCE [LARGE SCALE GENOMIC DNA]</scope>
    <source>
        <strain evidence="3 4">LMG 1637</strain>
    </source>
</reference>
<evidence type="ECO:0000313" key="4">
    <source>
        <dbReference type="Proteomes" id="UP000615326"/>
    </source>
</evidence>
<name>A0ABX0K8I8_9PROT</name>
<dbReference type="RefSeq" id="WP_173576131.1">
    <property type="nucleotide sequence ID" value="NZ_WOSW01000003.1"/>
</dbReference>
<dbReference type="Proteomes" id="UP000615326">
    <property type="component" value="Unassembled WGS sequence"/>
</dbReference>
<evidence type="ECO:0008006" key="5">
    <source>
        <dbReference type="Google" id="ProtNLM"/>
    </source>
</evidence>
<sequence length="230" mass="23587">MVYTSPATARPVAARCPTCLRPAFVAPGAHAPSMSTAGRSMKKTLPGIAATTALGVSLLIGCALLPAAAHAAPDASLQPTDNSLSQSALSDPVHGRTSHIRHSARSGRSGAAAPATTRSDAPQSLESQETAPPLPDGYKPVEDFDVTLAAHSDTVLASRPSRERIGATEAQQVPRLASSTARQFDIFGVPVRVVAPVTPPYNASFTYENYGGQPGKGRDATGAWGAAGQP</sequence>
<accession>A0ABX0K8I8</accession>
<feature type="compositionally biased region" description="Low complexity" evidence="1">
    <location>
        <begin position="106"/>
        <end position="119"/>
    </location>
</feature>
<feature type="region of interest" description="Disordered" evidence="1">
    <location>
        <begin position="210"/>
        <end position="230"/>
    </location>
</feature>
<keyword evidence="2" id="KW-1133">Transmembrane helix</keyword>
<evidence type="ECO:0000256" key="1">
    <source>
        <dbReference type="SAM" id="MobiDB-lite"/>
    </source>
</evidence>
<dbReference type="EMBL" id="WOSW01000003">
    <property type="protein sequence ID" value="NHO31521.1"/>
    <property type="molecule type" value="Genomic_DNA"/>
</dbReference>
<keyword evidence="2" id="KW-0472">Membrane</keyword>
<evidence type="ECO:0000313" key="3">
    <source>
        <dbReference type="EMBL" id="NHO31521.1"/>
    </source>
</evidence>
<proteinExistence type="predicted"/>
<evidence type="ECO:0000256" key="2">
    <source>
        <dbReference type="SAM" id="Phobius"/>
    </source>
</evidence>
<organism evidence="3 4">
    <name type="scientific">Acetobacter fallax</name>
    <dbReference type="NCBI Taxonomy" id="1737473"/>
    <lineage>
        <taxon>Bacteria</taxon>
        <taxon>Pseudomonadati</taxon>
        <taxon>Pseudomonadota</taxon>
        <taxon>Alphaproteobacteria</taxon>
        <taxon>Acetobacterales</taxon>
        <taxon>Acetobacteraceae</taxon>
        <taxon>Acetobacter</taxon>
    </lineage>
</organism>
<keyword evidence="4" id="KW-1185">Reference proteome</keyword>
<comment type="caution">
    <text evidence="3">The sequence shown here is derived from an EMBL/GenBank/DDBJ whole genome shotgun (WGS) entry which is preliminary data.</text>
</comment>
<keyword evidence="2" id="KW-0812">Transmembrane</keyword>
<protein>
    <recommendedName>
        <fullName evidence="5">TonB-dependent receptor</fullName>
    </recommendedName>
</protein>
<feature type="compositionally biased region" description="Polar residues" evidence="1">
    <location>
        <begin position="120"/>
        <end position="130"/>
    </location>
</feature>
<feature type="transmembrane region" description="Helical" evidence="2">
    <location>
        <begin position="48"/>
        <end position="69"/>
    </location>
</feature>
<gene>
    <name evidence="3" type="ORF">GOB84_02905</name>
</gene>
<feature type="region of interest" description="Disordered" evidence="1">
    <location>
        <begin position="74"/>
        <end position="141"/>
    </location>
</feature>